<sequence>MPTVYGSLTDSAGAREAVWGSVAVLLAAAGIGDSSGAYRDRDADVTSIGGGLPMGLDVMWSRE</sequence>
<dbReference type="AlphaFoldDB" id="A0A0C9YJC5"/>
<evidence type="ECO:0000313" key="2">
    <source>
        <dbReference type="Proteomes" id="UP000054018"/>
    </source>
</evidence>
<organism evidence="1 2">
    <name type="scientific">Pisolithus microcarpus 441</name>
    <dbReference type="NCBI Taxonomy" id="765257"/>
    <lineage>
        <taxon>Eukaryota</taxon>
        <taxon>Fungi</taxon>
        <taxon>Dikarya</taxon>
        <taxon>Basidiomycota</taxon>
        <taxon>Agaricomycotina</taxon>
        <taxon>Agaricomycetes</taxon>
        <taxon>Agaricomycetidae</taxon>
        <taxon>Boletales</taxon>
        <taxon>Sclerodermatineae</taxon>
        <taxon>Pisolithaceae</taxon>
        <taxon>Pisolithus</taxon>
    </lineage>
</organism>
<reference evidence="1 2" key="1">
    <citation type="submission" date="2014-04" db="EMBL/GenBank/DDBJ databases">
        <authorList>
            <consortium name="DOE Joint Genome Institute"/>
            <person name="Kuo A."/>
            <person name="Kohler A."/>
            <person name="Costa M.D."/>
            <person name="Nagy L.G."/>
            <person name="Floudas D."/>
            <person name="Copeland A."/>
            <person name="Barry K.W."/>
            <person name="Cichocki N."/>
            <person name="Veneault-Fourrey C."/>
            <person name="LaButti K."/>
            <person name="Lindquist E.A."/>
            <person name="Lipzen A."/>
            <person name="Lundell T."/>
            <person name="Morin E."/>
            <person name="Murat C."/>
            <person name="Sun H."/>
            <person name="Tunlid A."/>
            <person name="Henrissat B."/>
            <person name="Grigoriev I.V."/>
            <person name="Hibbett D.S."/>
            <person name="Martin F."/>
            <person name="Nordberg H.P."/>
            <person name="Cantor M.N."/>
            <person name="Hua S.X."/>
        </authorList>
    </citation>
    <scope>NUCLEOTIDE SEQUENCE [LARGE SCALE GENOMIC DNA]</scope>
    <source>
        <strain evidence="1 2">441</strain>
    </source>
</reference>
<evidence type="ECO:0000313" key="1">
    <source>
        <dbReference type="EMBL" id="KIK10447.1"/>
    </source>
</evidence>
<dbReference type="EMBL" id="KN834685">
    <property type="protein sequence ID" value="KIK10447.1"/>
    <property type="molecule type" value="Genomic_DNA"/>
</dbReference>
<accession>A0A0C9YJC5</accession>
<gene>
    <name evidence="1" type="ORF">PISMIDRAFT_20393</name>
</gene>
<name>A0A0C9YJC5_9AGAM</name>
<reference evidence="2" key="2">
    <citation type="submission" date="2015-01" db="EMBL/GenBank/DDBJ databases">
        <title>Evolutionary Origins and Diversification of the Mycorrhizal Mutualists.</title>
        <authorList>
            <consortium name="DOE Joint Genome Institute"/>
            <consortium name="Mycorrhizal Genomics Consortium"/>
            <person name="Kohler A."/>
            <person name="Kuo A."/>
            <person name="Nagy L.G."/>
            <person name="Floudas D."/>
            <person name="Copeland A."/>
            <person name="Barry K.W."/>
            <person name="Cichocki N."/>
            <person name="Veneault-Fourrey C."/>
            <person name="LaButti K."/>
            <person name="Lindquist E.A."/>
            <person name="Lipzen A."/>
            <person name="Lundell T."/>
            <person name="Morin E."/>
            <person name="Murat C."/>
            <person name="Riley R."/>
            <person name="Ohm R."/>
            <person name="Sun H."/>
            <person name="Tunlid A."/>
            <person name="Henrissat B."/>
            <person name="Grigoriev I.V."/>
            <person name="Hibbett D.S."/>
            <person name="Martin F."/>
        </authorList>
    </citation>
    <scope>NUCLEOTIDE SEQUENCE [LARGE SCALE GENOMIC DNA]</scope>
    <source>
        <strain evidence="2">441</strain>
    </source>
</reference>
<protein>
    <submittedName>
        <fullName evidence="1">Uncharacterized protein</fullName>
    </submittedName>
</protein>
<keyword evidence="2" id="KW-1185">Reference proteome</keyword>
<dbReference type="HOGENOM" id="CLU_2886673_0_0_1"/>
<proteinExistence type="predicted"/>
<dbReference type="Proteomes" id="UP000054018">
    <property type="component" value="Unassembled WGS sequence"/>
</dbReference>